<protein>
    <submittedName>
        <fullName evidence="2">Transaldolase like protein</fullName>
    </submittedName>
</protein>
<dbReference type="PANTHER" id="PTHR10683">
    <property type="entry name" value="TRANSALDOLASE"/>
    <property type="match status" value="1"/>
</dbReference>
<reference evidence="2" key="1">
    <citation type="journal article" date="2020" name="bioRxiv">
        <title>Chromosome-level reference genome of the European wasp spider Argiope bruennichi: a resource for studies on range expansion and evolutionary adaptation.</title>
        <authorList>
            <person name="Sheffer M.M."/>
            <person name="Hoppe A."/>
            <person name="Krehenwinkel H."/>
            <person name="Uhl G."/>
            <person name="Kuss A.W."/>
            <person name="Jensen L."/>
            <person name="Jensen C."/>
            <person name="Gillespie R.G."/>
            <person name="Hoff K.J."/>
            <person name="Prost S."/>
        </authorList>
    </citation>
    <scope>NUCLEOTIDE SEQUENCE</scope>
</reference>
<evidence type="ECO:0000256" key="1">
    <source>
        <dbReference type="ARBA" id="ARBA00023270"/>
    </source>
</evidence>
<evidence type="ECO:0000313" key="3">
    <source>
        <dbReference type="Proteomes" id="UP000807504"/>
    </source>
</evidence>
<dbReference type="SUPFAM" id="SSF51569">
    <property type="entry name" value="Aldolase"/>
    <property type="match status" value="1"/>
</dbReference>
<dbReference type="PROSITE" id="PS01054">
    <property type="entry name" value="TRANSALDOLASE_1"/>
    <property type="match status" value="1"/>
</dbReference>
<dbReference type="GO" id="GO:0005975">
    <property type="term" value="P:carbohydrate metabolic process"/>
    <property type="evidence" value="ECO:0007669"/>
    <property type="project" value="InterPro"/>
</dbReference>
<dbReference type="GO" id="GO:0009052">
    <property type="term" value="P:pentose-phosphate shunt, non-oxidative branch"/>
    <property type="evidence" value="ECO:0007669"/>
    <property type="project" value="TreeGrafter"/>
</dbReference>
<dbReference type="Pfam" id="PF00923">
    <property type="entry name" value="TAL_FSA"/>
    <property type="match status" value="1"/>
</dbReference>
<comment type="caution">
    <text evidence="2">The sequence shown here is derived from an EMBL/GenBank/DDBJ whole genome shotgun (WGS) entry which is preliminary data.</text>
</comment>
<sequence length="96" mass="10449">MNSLEQLKKYTVVVADPGEFDAMKEYQPTDATTNPSLILAASKLNHYQHLIEKAVNYGKTHGTYPLPAVGTPSSILSGPVRRSVLGLLFFLGFLGL</sequence>
<dbReference type="Gene3D" id="3.20.20.70">
    <property type="entry name" value="Aldolase class I"/>
    <property type="match status" value="1"/>
</dbReference>
<dbReference type="InterPro" id="IPR013785">
    <property type="entry name" value="Aldolase_TIM"/>
</dbReference>
<gene>
    <name evidence="2" type="ORF">HNY73_013405</name>
</gene>
<dbReference type="InterPro" id="IPR001585">
    <property type="entry name" value="TAL/FSA"/>
</dbReference>
<organism evidence="2 3">
    <name type="scientific">Argiope bruennichi</name>
    <name type="common">Wasp spider</name>
    <name type="synonym">Aranea bruennichi</name>
    <dbReference type="NCBI Taxonomy" id="94029"/>
    <lineage>
        <taxon>Eukaryota</taxon>
        <taxon>Metazoa</taxon>
        <taxon>Ecdysozoa</taxon>
        <taxon>Arthropoda</taxon>
        <taxon>Chelicerata</taxon>
        <taxon>Arachnida</taxon>
        <taxon>Araneae</taxon>
        <taxon>Araneomorphae</taxon>
        <taxon>Entelegynae</taxon>
        <taxon>Araneoidea</taxon>
        <taxon>Araneidae</taxon>
        <taxon>Argiope</taxon>
    </lineage>
</organism>
<evidence type="ECO:0000313" key="2">
    <source>
        <dbReference type="EMBL" id="KAF8783211.1"/>
    </source>
</evidence>
<keyword evidence="3" id="KW-1185">Reference proteome</keyword>
<dbReference type="PANTHER" id="PTHR10683:SF18">
    <property type="entry name" value="TRANSALDOLASE"/>
    <property type="match status" value="1"/>
</dbReference>
<proteinExistence type="predicted"/>
<accession>A0A8T0EZN8</accession>
<dbReference type="EMBL" id="JABXBU010001863">
    <property type="protein sequence ID" value="KAF8783211.1"/>
    <property type="molecule type" value="Genomic_DNA"/>
</dbReference>
<dbReference type="Proteomes" id="UP000807504">
    <property type="component" value="Unassembled WGS sequence"/>
</dbReference>
<keyword evidence="1" id="KW-0704">Schiff base</keyword>
<dbReference type="AlphaFoldDB" id="A0A8T0EZN8"/>
<dbReference type="InterPro" id="IPR018225">
    <property type="entry name" value="Transaldolase_AS"/>
</dbReference>
<reference evidence="2" key="2">
    <citation type="submission" date="2020-06" db="EMBL/GenBank/DDBJ databases">
        <authorList>
            <person name="Sheffer M."/>
        </authorList>
    </citation>
    <scope>NUCLEOTIDE SEQUENCE</scope>
</reference>
<dbReference type="GO" id="GO:0004801">
    <property type="term" value="F:transaldolase activity"/>
    <property type="evidence" value="ECO:0007669"/>
    <property type="project" value="TreeGrafter"/>
</dbReference>
<name>A0A8T0EZN8_ARGBR</name>